<dbReference type="InterPro" id="IPR018060">
    <property type="entry name" value="HTH_AraC"/>
</dbReference>
<reference evidence="6" key="1">
    <citation type="journal article" date="2019" name="Int. J. Syst. Evol. Microbiol.">
        <title>The Global Catalogue of Microorganisms (GCM) 10K type strain sequencing project: providing services to taxonomists for standard genome sequencing and annotation.</title>
        <authorList>
            <consortium name="The Broad Institute Genomics Platform"/>
            <consortium name="The Broad Institute Genome Sequencing Center for Infectious Disease"/>
            <person name="Wu L."/>
            <person name="Ma J."/>
        </authorList>
    </citation>
    <scope>NUCLEOTIDE SEQUENCE [LARGE SCALE GENOMIC DNA]</scope>
    <source>
        <strain evidence="6">NBRC 15640</strain>
    </source>
</reference>
<dbReference type="GO" id="GO:0003700">
    <property type="term" value="F:DNA-binding transcription factor activity"/>
    <property type="evidence" value="ECO:0007669"/>
    <property type="project" value="InterPro"/>
</dbReference>
<evidence type="ECO:0000256" key="2">
    <source>
        <dbReference type="ARBA" id="ARBA00023125"/>
    </source>
</evidence>
<dbReference type="PANTHER" id="PTHR46796:SF12">
    <property type="entry name" value="HTH-TYPE DNA-BINDING TRANSCRIPTIONAL ACTIVATOR EUTR"/>
    <property type="match status" value="1"/>
</dbReference>
<dbReference type="EMBL" id="BSNX01000041">
    <property type="protein sequence ID" value="GLQ74039.1"/>
    <property type="molecule type" value="Genomic_DNA"/>
</dbReference>
<evidence type="ECO:0000313" key="5">
    <source>
        <dbReference type="EMBL" id="GLQ74039.1"/>
    </source>
</evidence>
<evidence type="ECO:0000313" key="6">
    <source>
        <dbReference type="Proteomes" id="UP001156690"/>
    </source>
</evidence>
<dbReference type="PROSITE" id="PS01124">
    <property type="entry name" value="HTH_ARAC_FAMILY_2"/>
    <property type="match status" value="1"/>
</dbReference>
<keyword evidence="1" id="KW-0805">Transcription regulation</keyword>
<dbReference type="Proteomes" id="UP001156690">
    <property type="component" value="Unassembled WGS sequence"/>
</dbReference>
<sequence length="337" mass="38630">MKYATESPRFSVRAFRQRLDESSHLLFSSSNVDEAKASVGRVMTPHELNVINNNGRLDASMHYMPLGDISLYRLKYGSSVSIHIPTIKDYYCIQIPIHGHACVTNGSEKIESTESTASVLNPEVQTDMVWDYDNDQFMVRISRSLMERTAIGILGHDIDDPIRFDVGFRWQDCPAWYCLLSYLLDFYANSDPSLRENKLITSQLNQLTATTLFLNHKHSQSEEKVTQRTSIRPRHIKRAQEYMEAHAHEPISVELLAQVCGISIRSLYSGFKDFVGTTPMQYLRNLRLDHVRNDLLTSEATSVTSVAMRWGFSHMGRFSAEYKARFGESPSQTFRKR</sequence>
<gene>
    <name evidence="5" type="primary">eutR_2</name>
    <name evidence="5" type="ORF">GCM10007932_33990</name>
</gene>
<dbReference type="InterPro" id="IPR009057">
    <property type="entry name" value="Homeodomain-like_sf"/>
</dbReference>
<proteinExistence type="predicted"/>
<keyword evidence="6" id="KW-1185">Reference proteome</keyword>
<dbReference type="PANTHER" id="PTHR46796">
    <property type="entry name" value="HTH-TYPE TRANSCRIPTIONAL ACTIVATOR RHAS-RELATED"/>
    <property type="match status" value="1"/>
</dbReference>
<dbReference type="InterPro" id="IPR050204">
    <property type="entry name" value="AraC_XylS_family_regulators"/>
</dbReference>
<name>A0AAV5NUN5_9VIBR</name>
<dbReference type="PROSITE" id="PS00041">
    <property type="entry name" value="HTH_ARAC_FAMILY_1"/>
    <property type="match status" value="1"/>
</dbReference>
<dbReference type="RefSeq" id="WP_126608932.1">
    <property type="nucleotide sequence ID" value="NZ_AP025145.1"/>
</dbReference>
<feature type="domain" description="HTH araC/xylS-type" evidence="4">
    <location>
        <begin position="237"/>
        <end position="336"/>
    </location>
</feature>
<keyword evidence="3" id="KW-0804">Transcription</keyword>
<dbReference type="SUPFAM" id="SSF46689">
    <property type="entry name" value="Homeodomain-like"/>
    <property type="match status" value="2"/>
</dbReference>
<dbReference type="SMART" id="SM00342">
    <property type="entry name" value="HTH_ARAC"/>
    <property type="match status" value="1"/>
</dbReference>
<evidence type="ECO:0000259" key="4">
    <source>
        <dbReference type="PROSITE" id="PS01124"/>
    </source>
</evidence>
<dbReference type="Pfam" id="PF12833">
    <property type="entry name" value="HTH_18"/>
    <property type="match status" value="1"/>
</dbReference>
<dbReference type="InterPro" id="IPR035418">
    <property type="entry name" value="AraC-bd_2"/>
</dbReference>
<keyword evidence="2" id="KW-0238">DNA-binding</keyword>
<evidence type="ECO:0000256" key="3">
    <source>
        <dbReference type="ARBA" id="ARBA00023163"/>
    </source>
</evidence>
<dbReference type="Pfam" id="PF14525">
    <property type="entry name" value="AraC_binding_2"/>
    <property type="match status" value="1"/>
</dbReference>
<accession>A0AAV5NUN5</accession>
<dbReference type="GO" id="GO:0043565">
    <property type="term" value="F:sequence-specific DNA binding"/>
    <property type="evidence" value="ECO:0007669"/>
    <property type="project" value="InterPro"/>
</dbReference>
<protein>
    <submittedName>
        <fullName evidence="5">AraC family transcriptional regulator</fullName>
    </submittedName>
</protein>
<organism evidence="5 6">
    <name type="scientific">Vibrio penaeicida</name>
    <dbReference type="NCBI Taxonomy" id="104609"/>
    <lineage>
        <taxon>Bacteria</taxon>
        <taxon>Pseudomonadati</taxon>
        <taxon>Pseudomonadota</taxon>
        <taxon>Gammaproteobacteria</taxon>
        <taxon>Vibrionales</taxon>
        <taxon>Vibrionaceae</taxon>
        <taxon>Vibrio</taxon>
    </lineage>
</organism>
<dbReference type="AlphaFoldDB" id="A0AAV5NUN5"/>
<evidence type="ECO:0000256" key="1">
    <source>
        <dbReference type="ARBA" id="ARBA00023015"/>
    </source>
</evidence>
<comment type="caution">
    <text evidence="5">The sequence shown here is derived from an EMBL/GenBank/DDBJ whole genome shotgun (WGS) entry which is preliminary data.</text>
</comment>
<dbReference type="Gene3D" id="1.10.10.60">
    <property type="entry name" value="Homeodomain-like"/>
    <property type="match status" value="1"/>
</dbReference>
<dbReference type="InterPro" id="IPR018062">
    <property type="entry name" value="HTH_AraC-typ_CS"/>
</dbReference>